<dbReference type="InterPro" id="IPR036412">
    <property type="entry name" value="HAD-like_sf"/>
</dbReference>
<dbReference type="EMBL" id="BLAY01000051">
    <property type="protein sequence ID" value="GET38729.1"/>
    <property type="molecule type" value="Genomic_DNA"/>
</dbReference>
<dbReference type="InterPro" id="IPR023214">
    <property type="entry name" value="HAD_sf"/>
</dbReference>
<dbReference type="NCBIfam" id="TIGR01662">
    <property type="entry name" value="HAD-SF-IIIA"/>
    <property type="match status" value="1"/>
</dbReference>
<dbReference type="Proteomes" id="UP001050975">
    <property type="component" value="Unassembled WGS sequence"/>
</dbReference>
<dbReference type="GO" id="GO:0008962">
    <property type="term" value="F:phosphatidylglycerophosphatase activity"/>
    <property type="evidence" value="ECO:0007669"/>
    <property type="project" value="InterPro"/>
</dbReference>
<keyword evidence="2" id="KW-1185">Reference proteome</keyword>
<dbReference type="InterPro" id="IPR006439">
    <property type="entry name" value="HAD-SF_hydro_IA"/>
</dbReference>
<dbReference type="Pfam" id="PF00702">
    <property type="entry name" value="Hydrolase"/>
    <property type="match status" value="1"/>
</dbReference>
<proteinExistence type="predicted"/>
<gene>
    <name evidence="1" type="ORF">MiSe_34880</name>
</gene>
<dbReference type="SUPFAM" id="SSF56784">
    <property type="entry name" value="HAD-like"/>
    <property type="match status" value="1"/>
</dbReference>
<dbReference type="AlphaFoldDB" id="A0AAV3XE59"/>
<name>A0AAV3XE59_9CYAN</name>
<dbReference type="RefSeq" id="WP_226582907.1">
    <property type="nucleotide sequence ID" value="NZ_BLAY01000051.1"/>
</dbReference>
<reference evidence="1" key="1">
    <citation type="submission" date="2019-10" db="EMBL/GenBank/DDBJ databases">
        <title>Draft genome sequece of Microseira wollei NIES-4236.</title>
        <authorList>
            <person name="Yamaguchi H."/>
            <person name="Suzuki S."/>
            <person name="Kawachi M."/>
        </authorList>
    </citation>
    <scope>NUCLEOTIDE SEQUENCE</scope>
    <source>
        <strain evidence="1">NIES-4236</strain>
    </source>
</reference>
<comment type="caution">
    <text evidence="1">The sequence shown here is derived from an EMBL/GenBank/DDBJ whole genome shotgun (WGS) entry which is preliminary data.</text>
</comment>
<accession>A0AAV3XE59</accession>
<sequence>MSNKMFRYFPHQAYRLASIEIDELKKSGIRGVILDLDNTIVSEDDRYLSPGAEAWLKQAKLEGFKFYILSNGKRRYRVKFWEHRLGITAINPARKPFPFAFIKALNYMQLKPKQVVAIGDSRHTDILGAWLVGCPSIQVATLPHPFRWWEKLLGKRVQTPYPADHELWEFDANEY</sequence>
<dbReference type="Gene3D" id="3.40.50.1000">
    <property type="entry name" value="HAD superfamily/HAD-like"/>
    <property type="match status" value="1"/>
</dbReference>
<evidence type="ECO:0000313" key="2">
    <source>
        <dbReference type="Proteomes" id="UP001050975"/>
    </source>
</evidence>
<dbReference type="NCBIfam" id="TIGR01549">
    <property type="entry name" value="HAD-SF-IA-v1"/>
    <property type="match status" value="1"/>
</dbReference>
<dbReference type="NCBIfam" id="TIGR01668">
    <property type="entry name" value="YqeG_hyp_ppase"/>
    <property type="match status" value="1"/>
</dbReference>
<dbReference type="InterPro" id="IPR006549">
    <property type="entry name" value="HAD-SF_hydro_IIIA"/>
</dbReference>
<protein>
    <submittedName>
        <fullName evidence="1">HAD-superfamily hydrolase subfamily IIIA</fullName>
    </submittedName>
</protein>
<organism evidence="1 2">
    <name type="scientific">Microseira wollei NIES-4236</name>
    <dbReference type="NCBI Taxonomy" id="2530354"/>
    <lineage>
        <taxon>Bacteria</taxon>
        <taxon>Bacillati</taxon>
        <taxon>Cyanobacteriota</taxon>
        <taxon>Cyanophyceae</taxon>
        <taxon>Oscillatoriophycideae</taxon>
        <taxon>Aerosakkonematales</taxon>
        <taxon>Aerosakkonemataceae</taxon>
        <taxon>Microseira</taxon>
    </lineage>
</organism>
<evidence type="ECO:0000313" key="1">
    <source>
        <dbReference type="EMBL" id="GET38729.1"/>
    </source>
</evidence>
<dbReference type="InterPro" id="IPR010021">
    <property type="entry name" value="PGPP1/Gep4"/>
</dbReference>
<keyword evidence="1" id="KW-0378">Hydrolase</keyword>